<dbReference type="InterPro" id="IPR012676">
    <property type="entry name" value="TGS-like"/>
</dbReference>
<dbReference type="Pfam" id="PF04607">
    <property type="entry name" value="RelA_SpoT"/>
    <property type="match status" value="1"/>
</dbReference>
<dbReference type="Pfam" id="PF19296">
    <property type="entry name" value="RelA_AH_RIS"/>
    <property type="match status" value="1"/>
</dbReference>
<evidence type="ECO:0000256" key="1">
    <source>
        <dbReference type="ARBA" id="ARBA00019852"/>
    </source>
</evidence>
<dbReference type="Gene3D" id="3.30.460.10">
    <property type="entry name" value="Beta Polymerase, domain 2"/>
    <property type="match status" value="1"/>
</dbReference>
<dbReference type="SUPFAM" id="SSF81271">
    <property type="entry name" value="TGS-like"/>
    <property type="match status" value="1"/>
</dbReference>
<dbReference type="SUPFAM" id="SSF55021">
    <property type="entry name" value="ACT-like"/>
    <property type="match status" value="1"/>
</dbReference>
<dbReference type="InterPro" id="IPR033655">
    <property type="entry name" value="TGS_RelA/SpoT"/>
</dbReference>
<dbReference type="NCBIfam" id="TIGR00691">
    <property type="entry name" value="spoT_relA"/>
    <property type="match status" value="1"/>
</dbReference>
<dbReference type="RefSeq" id="WP_382231945.1">
    <property type="nucleotide sequence ID" value="NZ_JBHTCC010000001.1"/>
</dbReference>
<dbReference type="Gene3D" id="1.10.3210.10">
    <property type="entry name" value="Hypothetical protein af1432"/>
    <property type="match status" value="1"/>
</dbReference>
<dbReference type="CDD" id="cd05399">
    <property type="entry name" value="NT_Rel-Spo_like"/>
    <property type="match status" value="1"/>
</dbReference>
<dbReference type="Pfam" id="PF13328">
    <property type="entry name" value="HD_4"/>
    <property type="match status" value="1"/>
</dbReference>
<dbReference type="InterPro" id="IPR002912">
    <property type="entry name" value="ACT_dom"/>
</dbReference>
<evidence type="ECO:0000256" key="5">
    <source>
        <dbReference type="RuleBase" id="RU003847"/>
    </source>
</evidence>
<dbReference type="InterPro" id="IPR045865">
    <property type="entry name" value="ACT-like_dom_sf"/>
</dbReference>
<evidence type="ECO:0000259" key="7">
    <source>
        <dbReference type="PROSITE" id="PS51880"/>
    </source>
</evidence>
<evidence type="ECO:0000256" key="3">
    <source>
        <dbReference type="ARBA" id="ARBA00032407"/>
    </source>
</evidence>
<organism evidence="8 9">
    <name type="scientific">Herminiimonas aquatilis</name>
    <dbReference type="NCBI Taxonomy" id="345342"/>
    <lineage>
        <taxon>Bacteria</taxon>
        <taxon>Pseudomonadati</taxon>
        <taxon>Pseudomonadota</taxon>
        <taxon>Betaproteobacteria</taxon>
        <taxon>Burkholderiales</taxon>
        <taxon>Oxalobacteraceae</taxon>
        <taxon>Herminiimonas</taxon>
    </lineage>
</organism>
<feature type="domain" description="TGS" evidence="7">
    <location>
        <begin position="423"/>
        <end position="484"/>
    </location>
</feature>
<name>A0ABW2J119_9BURK</name>
<dbReference type="CDD" id="cd01668">
    <property type="entry name" value="TGS_RSH"/>
    <property type="match status" value="1"/>
</dbReference>
<accession>A0ABW2J119</accession>
<dbReference type="InterPro" id="IPR043519">
    <property type="entry name" value="NT_sf"/>
</dbReference>
<evidence type="ECO:0000256" key="2">
    <source>
        <dbReference type="ARBA" id="ARBA00029754"/>
    </source>
</evidence>
<comment type="similarity">
    <text evidence="5">Belongs to the relA/spoT family.</text>
</comment>
<dbReference type="CDD" id="cd04876">
    <property type="entry name" value="ACT_RelA-SpoT"/>
    <property type="match status" value="1"/>
</dbReference>
<evidence type="ECO:0000313" key="8">
    <source>
        <dbReference type="EMBL" id="MFC7296877.1"/>
    </source>
</evidence>
<keyword evidence="9" id="KW-1185">Reference proteome</keyword>
<evidence type="ECO:0000313" key="9">
    <source>
        <dbReference type="Proteomes" id="UP001596379"/>
    </source>
</evidence>
<dbReference type="InterPro" id="IPR004095">
    <property type="entry name" value="TGS"/>
</dbReference>
<dbReference type="PROSITE" id="PS51880">
    <property type="entry name" value="TGS"/>
    <property type="match status" value="1"/>
</dbReference>
<dbReference type="Gene3D" id="3.10.20.30">
    <property type="match status" value="1"/>
</dbReference>
<dbReference type="PANTHER" id="PTHR21262">
    <property type="entry name" value="GUANOSINE-3',5'-BIS DIPHOSPHATE 3'-PYROPHOSPHOHYDROLASE"/>
    <property type="match status" value="1"/>
</dbReference>
<dbReference type="SUPFAM" id="SSF109604">
    <property type="entry name" value="HD-domain/PDEase-like"/>
    <property type="match status" value="1"/>
</dbReference>
<feature type="domain" description="ACT" evidence="6">
    <location>
        <begin position="690"/>
        <end position="761"/>
    </location>
</feature>
<reference evidence="9" key="1">
    <citation type="journal article" date="2019" name="Int. J. Syst. Evol. Microbiol.">
        <title>The Global Catalogue of Microorganisms (GCM) 10K type strain sequencing project: providing services to taxonomists for standard genome sequencing and annotation.</title>
        <authorList>
            <consortium name="The Broad Institute Genomics Platform"/>
            <consortium name="The Broad Institute Genome Sequencing Center for Infectious Disease"/>
            <person name="Wu L."/>
            <person name="Ma J."/>
        </authorList>
    </citation>
    <scope>NUCLEOTIDE SEQUENCE [LARGE SCALE GENOMIC DNA]</scope>
    <source>
        <strain evidence="9">CCUG 36956</strain>
    </source>
</reference>
<gene>
    <name evidence="8" type="ORF">ACFQO0_00315</name>
</gene>
<sequence>MVSVASSQSDTQELLRSGLTEHDSARVMDALAFVKPFYTGKSVSAGQDAFESEQDAFEFAQGVATVLAQLETDADTRIAALLFELATINPTAADQIGERFGKEVDDLVAGVRQLMRLHEVTFVQHEATRGKNAAQEAASQLEVVRKMLLAMATDMRVVLVRLGTRVTTLRYFADNKLQNERSRQYARETFDLYAPLANRLGVWQLKWELEDLSFRFLQPEAYKRIASLLEEKRVEREAFVENSIKRLQSEMAAAGIKAEVFGRPKHIFSIWSKLRGKEIEFSDLYDVRAFRVIVDDVKTCYTVLGIVHNIWTPIPSEFDDYISRPKSNGYQSLHTIVMAEDGRPLEVQIRTNDMHDFAEYGVAAHWRYKEAGGSNFSGQKYDEKIAWLRQLLAWKSEVVDTVVGQEDVHRDWVEKLKSATLDDRIYVLTPQARVIELPNGATPIDFAYHLHSDVGHRCRGARVDGTLVPLNTVLKNGQTVDIITAKGVSTVTGTVGPSRDWLAPGYAASSRTRAKVRAWFNAIDQQETLSTGRGLIEKTLQREGKTAVNLEELAHKLGFSKLDDLFLAVGKDEFSLRTVEHALHADEASAAKQAELDDTVIPRKSRASSVVQGAKSGVLVVGTDGLMTQLAKCCKPAPPDPIVGFVTRGKGVSIHRAGCRNFSEMRRKAPERVIHTAWGGPESSTVYPVDIFVLAGDRQGLLRDISDIFLREKINVIGVSTQSVKGQARMAFTAEIGSTAQLQKALTVIREVNGVVEAKRH</sequence>
<dbReference type="InterPro" id="IPR004811">
    <property type="entry name" value="RelA/Spo_fam"/>
</dbReference>
<keyword evidence="8" id="KW-0808">Transferase</keyword>
<dbReference type="InterPro" id="IPR012675">
    <property type="entry name" value="Beta-grasp_dom_sf"/>
</dbReference>
<dbReference type="PANTHER" id="PTHR21262:SF31">
    <property type="entry name" value="GTP PYROPHOSPHOKINASE"/>
    <property type="match status" value="1"/>
</dbReference>
<dbReference type="Proteomes" id="UP001596379">
    <property type="component" value="Unassembled WGS sequence"/>
</dbReference>
<dbReference type="InterPro" id="IPR007685">
    <property type="entry name" value="RelA_SpoT"/>
</dbReference>
<evidence type="ECO:0000259" key="6">
    <source>
        <dbReference type="PROSITE" id="PS51671"/>
    </source>
</evidence>
<dbReference type="Gene3D" id="3.30.70.260">
    <property type="match status" value="1"/>
</dbReference>
<dbReference type="EMBL" id="JBHTCC010000001">
    <property type="protein sequence ID" value="MFC7296877.1"/>
    <property type="molecule type" value="Genomic_DNA"/>
</dbReference>
<protein>
    <recommendedName>
        <fullName evidence="1">GTP pyrophosphokinase</fullName>
    </recommendedName>
    <alternativeName>
        <fullName evidence="3">(p)ppGpp synthase</fullName>
    </alternativeName>
    <alternativeName>
        <fullName evidence="2">ATP:GTP 3'-pyrophosphotransferase</fullName>
    </alternativeName>
    <alternativeName>
        <fullName evidence="4">ppGpp synthase I</fullName>
    </alternativeName>
</protein>
<dbReference type="Pfam" id="PF13291">
    <property type="entry name" value="ACT_4"/>
    <property type="match status" value="1"/>
</dbReference>
<dbReference type="Pfam" id="PF02824">
    <property type="entry name" value="TGS"/>
    <property type="match status" value="1"/>
</dbReference>
<dbReference type="SMART" id="SM00954">
    <property type="entry name" value="RelA_SpoT"/>
    <property type="match status" value="1"/>
</dbReference>
<dbReference type="GO" id="GO:0008728">
    <property type="term" value="F:GTP diphosphokinase activity"/>
    <property type="evidence" value="ECO:0007669"/>
    <property type="project" value="UniProtKB-EC"/>
</dbReference>
<comment type="function">
    <text evidence="5">In eubacteria ppGpp (guanosine 3'-diphosphate 5'-diphosphate) is a mediator of the stringent response that coordinates a variety of cellular activities in response to changes in nutritional abundance.</text>
</comment>
<dbReference type="SUPFAM" id="SSF81301">
    <property type="entry name" value="Nucleotidyltransferase"/>
    <property type="match status" value="1"/>
</dbReference>
<dbReference type="PROSITE" id="PS51671">
    <property type="entry name" value="ACT"/>
    <property type="match status" value="1"/>
</dbReference>
<proteinExistence type="inferred from homology"/>
<comment type="caution">
    <text evidence="8">The sequence shown here is derived from an EMBL/GenBank/DDBJ whole genome shotgun (WGS) entry which is preliminary data.</text>
</comment>
<dbReference type="InterPro" id="IPR045600">
    <property type="entry name" value="RelA/SpoT_AH_RIS"/>
</dbReference>
<evidence type="ECO:0000256" key="4">
    <source>
        <dbReference type="ARBA" id="ARBA00033308"/>
    </source>
</evidence>